<name>A0A8S5RSH1_9CAUD</name>
<evidence type="ECO:0000313" key="1">
    <source>
        <dbReference type="EMBL" id="DAE92108.1"/>
    </source>
</evidence>
<dbReference type="EMBL" id="BK057794">
    <property type="protein sequence ID" value="DAE92108.1"/>
    <property type="molecule type" value="Genomic_DNA"/>
</dbReference>
<organism evidence="1">
    <name type="scientific">Myoviridae sp. ct5xZ3</name>
    <dbReference type="NCBI Taxonomy" id="2827601"/>
    <lineage>
        <taxon>Viruses</taxon>
        <taxon>Duplodnaviria</taxon>
        <taxon>Heunggongvirae</taxon>
        <taxon>Uroviricota</taxon>
        <taxon>Caudoviricetes</taxon>
    </lineage>
</organism>
<proteinExistence type="predicted"/>
<accession>A0A8S5RSH1</accession>
<reference evidence="1" key="1">
    <citation type="journal article" date="2021" name="Proc. Natl. Acad. Sci. U.S.A.">
        <title>A Catalog of Tens of Thousands of Viruses from Human Metagenomes Reveals Hidden Associations with Chronic Diseases.</title>
        <authorList>
            <person name="Tisza M.J."/>
            <person name="Buck C.B."/>
        </authorList>
    </citation>
    <scope>NUCLEOTIDE SEQUENCE</scope>
    <source>
        <strain evidence="1">Ct5xZ3</strain>
    </source>
</reference>
<protein>
    <submittedName>
        <fullName evidence="1">Transcription initiation factor IIE, alpha FINGER, Transcription</fullName>
    </submittedName>
</protein>
<sequence>MTENELKAVRFIKSIKNHAMVTLDHIAKEEPNVSPLVYKGREEKADTILAMVEELKQYRAIGTPEECRAAMEKQAKKKVLHNEKAKRYFCPICERKCNYMHSLYCSGCGQKIDWSDEE</sequence>